<dbReference type="InterPro" id="IPR002035">
    <property type="entry name" value="VWF_A"/>
</dbReference>
<gene>
    <name evidence="3" type="ORF">C1280_30600</name>
</gene>
<dbReference type="SUPFAM" id="SSF48452">
    <property type="entry name" value="TPR-like"/>
    <property type="match status" value="1"/>
</dbReference>
<protein>
    <submittedName>
        <fullName evidence="3">VWA domain-containing protein</fullName>
    </submittedName>
</protein>
<proteinExistence type="predicted"/>
<evidence type="ECO:0000313" key="3">
    <source>
        <dbReference type="EMBL" id="AWM40913.1"/>
    </source>
</evidence>
<dbReference type="InterPro" id="IPR011990">
    <property type="entry name" value="TPR-like_helical_dom_sf"/>
</dbReference>
<reference evidence="3 4" key="1">
    <citation type="submission" date="2018-01" db="EMBL/GenBank/DDBJ databases">
        <title>G. obscuriglobus.</title>
        <authorList>
            <person name="Franke J."/>
            <person name="Blomberg W."/>
            <person name="Selmecki A."/>
        </authorList>
    </citation>
    <scope>NUCLEOTIDE SEQUENCE [LARGE SCALE GENOMIC DNA]</scope>
    <source>
        <strain evidence="3 4">DSM 5831</strain>
    </source>
</reference>
<dbReference type="InterPro" id="IPR036465">
    <property type="entry name" value="vWFA_dom_sf"/>
</dbReference>
<dbReference type="PROSITE" id="PS50234">
    <property type="entry name" value="VWFA"/>
    <property type="match status" value="1"/>
</dbReference>
<feature type="compositionally biased region" description="Gly residues" evidence="1">
    <location>
        <begin position="906"/>
        <end position="925"/>
    </location>
</feature>
<dbReference type="KEGG" id="gog:C1280_30600"/>
<feature type="region of interest" description="Disordered" evidence="1">
    <location>
        <begin position="895"/>
        <end position="925"/>
    </location>
</feature>
<dbReference type="Proteomes" id="UP000245802">
    <property type="component" value="Chromosome"/>
</dbReference>
<dbReference type="Gene3D" id="3.40.50.410">
    <property type="entry name" value="von Willebrand factor, type A domain"/>
    <property type="match status" value="1"/>
</dbReference>
<feature type="compositionally biased region" description="Low complexity" evidence="1">
    <location>
        <begin position="895"/>
        <end position="905"/>
    </location>
</feature>
<dbReference type="Gene3D" id="1.25.40.10">
    <property type="entry name" value="Tetratricopeptide repeat domain"/>
    <property type="match status" value="1"/>
</dbReference>
<name>A0A2Z3H4I0_9BACT</name>
<dbReference type="SMART" id="SM00028">
    <property type="entry name" value="TPR"/>
    <property type="match status" value="2"/>
</dbReference>
<accession>A0A2Z3H4I0</accession>
<dbReference type="SUPFAM" id="SSF53300">
    <property type="entry name" value="vWA-like"/>
    <property type="match status" value="1"/>
</dbReference>
<feature type="region of interest" description="Disordered" evidence="1">
    <location>
        <begin position="1405"/>
        <end position="1450"/>
    </location>
</feature>
<evidence type="ECO:0000259" key="2">
    <source>
        <dbReference type="PROSITE" id="PS50234"/>
    </source>
</evidence>
<dbReference type="InterPro" id="IPR019734">
    <property type="entry name" value="TPR_rpt"/>
</dbReference>
<feature type="compositionally biased region" description="Gly residues" evidence="1">
    <location>
        <begin position="1423"/>
        <end position="1433"/>
    </location>
</feature>
<dbReference type="Pfam" id="PF13768">
    <property type="entry name" value="VWA_3"/>
    <property type="match status" value="1"/>
</dbReference>
<dbReference type="OrthoDB" id="291546at2"/>
<dbReference type="EMBL" id="CP025958">
    <property type="protein sequence ID" value="AWM40913.1"/>
    <property type="molecule type" value="Genomic_DNA"/>
</dbReference>
<keyword evidence="4" id="KW-1185">Reference proteome</keyword>
<evidence type="ECO:0000256" key="1">
    <source>
        <dbReference type="SAM" id="MobiDB-lite"/>
    </source>
</evidence>
<feature type="region of interest" description="Disordered" evidence="1">
    <location>
        <begin position="583"/>
        <end position="602"/>
    </location>
</feature>
<dbReference type="SMART" id="SM00327">
    <property type="entry name" value="VWA"/>
    <property type="match status" value="1"/>
</dbReference>
<evidence type="ECO:0000313" key="4">
    <source>
        <dbReference type="Proteomes" id="UP000245802"/>
    </source>
</evidence>
<organism evidence="3 4">
    <name type="scientific">Gemmata obscuriglobus</name>
    <dbReference type="NCBI Taxonomy" id="114"/>
    <lineage>
        <taxon>Bacteria</taxon>
        <taxon>Pseudomonadati</taxon>
        <taxon>Planctomycetota</taxon>
        <taxon>Planctomycetia</taxon>
        <taxon>Gemmatales</taxon>
        <taxon>Gemmataceae</taxon>
        <taxon>Gemmata</taxon>
    </lineage>
</organism>
<feature type="compositionally biased region" description="Polar residues" evidence="1">
    <location>
        <begin position="1438"/>
        <end position="1448"/>
    </location>
</feature>
<feature type="compositionally biased region" description="Basic and acidic residues" evidence="1">
    <location>
        <begin position="589"/>
        <end position="602"/>
    </location>
</feature>
<feature type="domain" description="VWFA" evidence="2">
    <location>
        <begin position="94"/>
        <end position="273"/>
    </location>
</feature>
<sequence length="1511" mass="161331">MNLLKRLRVLPVLLGVGATLAALGTTLFGDMRTAPPGAPTLEPARPDGGRFVEDLVATKFSNTPALTYQPRDGELIFAWQIQPPLAPQAARPRDVLVVVDTTASQAGRPLQQARNIITGLAAGLTAEDRVSVWSLSTPKATRALTRDFQPATSENLAEAARALTEVEYGSGAADLAGGLDKALTTMAPNRSRHQVVLYLGDGESAFQPVSEGARIALGNRMDRGDVYFFAVPLGLKLEPQNLHGLAALTGGAVVRLQEDVAAAPGRKAFVDRLKAALDVPVAKPEKWTFGGEVGELYPTKLPPLRADQGTLVMGRLAKPAAAAVSVAVSATVNGRPVELKLSQPLPAPAVDNFFMNRMVDQWKAAPHKDAPAMLRSDRALALASTQVKLYRDEFLTQAVWAISADRFDEAEKLYAAAAKVDPTDKEAAKGAALAAQMKAGKVTKAALAEEVNKKVNAQKISPNEAIRTVLQDPKVNEPVPPAPAAPGAAADLLKEAAARRQIEEQRYRVLADATVRRARQLLRADPEGAYQDLKRQRDDILAYDGIGDDARRQLVADLEAVMREVFVKGAEIKRQADADRQSVARTKQRLSEFDRQADEQARDKDRIEQFRQLMKEARYDIAYQEAQLMVQEKTNRGLPVPVANTASYIIGQHATQLREWRELTRIREDRFLLAMMQTEKSHVPYPDEPPVHFPPASVWRQLTGLRREAYMNSNLGPNASESQRRLKSAIEDTEVDLENKNLVDTPLFELLGFLAKKYNVSFVVMEEYFKADGVPNIREEKPKLAATQLRGLKLGNFLDLVLVSMNATFIVRPDYIEITTFQRKLEEKVTRVFPVADLAIPIPSSVNLQTLQLNQNVQNQTLAIFGAASGAANFLGGQFGAQGGINGLGNNNNPLGGANGNPGPFGNQGGNLGQNPNGPGGGFAGVGGGQIGQFGNLGGQFGIQGGDQSRLLMSLIFETVAKGEWAQMQGVSPQPGDGESDAPLLTAAQLNSLGYYPPARALIIRGTSRYHSAASVKLRKQDGMVGLPAKPPGGAFAIGPGNGNMGLPGNGNMGVGAAVAAEKPALVNPKVDVVAMRKAIGGDPRTMWSKAIDQTVTDPGLIVACAEFLMEFDEFGHAAEVLKGNLRKGLATEAWAHEALAVALQAGNGPPVEVERAAVSAIDLDPADAKAYLKAARAEDGLKNHAQAVAFCKRAAECSPNDPTPYANAMAYAERSTDVRSDAVLWAANNLLKRDWNTSDGVDYHKQVNDRLPKLAAKLQAAGQKADALAKVAAEQTRRDLVIELQWQGSADLDLVVTEPTGSVCSPVHKRTTGGGVLKADLLDQQNDRSEVYTAASAFSGVYTVTAKQAFGRPIGGRAQVKVTRFKGTPQESTDLLDVPLTGTPVEVKLVGGSRTELAAVQDEMNGDSDLRSETTGSAVTGGSSGIGAGFGRTGSALTSPITSSNGPTMPVVATETEARKPGMDGAGDVRATYKLNPDRKTYSVTVSPVFAGVKGELALPKVPLLPGSEK</sequence>
<dbReference type="RefSeq" id="WP_010049959.1">
    <property type="nucleotide sequence ID" value="NZ_CP025958.1"/>
</dbReference>